<dbReference type="GO" id="GO:0006817">
    <property type="term" value="P:phosphate ion transport"/>
    <property type="evidence" value="ECO:0007669"/>
    <property type="project" value="UniProtKB-KW"/>
</dbReference>
<dbReference type="PIRSF" id="PIRSF003107">
    <property type="entry name" value="PhoU"/>
    <property type="match status" value="1"/>
</dbReference>
<dbReference type="Proteomes" id="UP000075424">
    <property type="component" value="Unassembled WGS sequence"/>
</dbReference>
<dbReference type="PANTHER" id="PTHR42930">
    <property type="entry name" value="PHOSPHATE-SPECIFIC TRANSPORT SYSTEM ACCESSORY PROTEIN PHOU"/>
    <property type="match status" value="1"/>
</dbReference>
<evidence type="ECO:0000313" key="9">
    <source>
        <dbReference type="EMBL" id="KAF6510007.1"/>
    </source>
</evidence>
<keyword evidence="6 7" id="KW-0592">Phosphate transport</keyword>
<evidence type="ECO:0000256" key="4">
    <source>
        <dbReference type="ARBA" id="ARBA00022448"/>
    </source>
</evidence>
<dbReference type="InterPro" id="IPR038078">
    <property type="entry name" value="PhoU-like_sf"/>
</dbReference>
<dbReference type="OrthoDB" id="9814256at2"/>
<dbReference type="PATRIC" id="fig|1422.14.peg.233"/>
<dbReference type="InterPro" id="IPR026022">
    <property type="entry name" value="PhoU_dom"/>
</dbReference>
<evidence type="ECO:0000256" key="1">
    <source>
        <dbReference type="ARBA" id="ARBA00004496"/>
    </source>
</evidence>
<organism evidence="11 13">
    <name type="scientific">Geobacillus stearothermophilus</name>
    <name type="common">Bacillus stearothermophilus</name>
    <dbReference type="NCBI Taxonomy" id="1422"/>
    <lineage>
        <taxon>Bacteria</taxon>
        <taxon>Bacillati</taxon>
        <taxon>Bacillota</taxon>
        <taxon>Bacilli</taxon>
        <taxon>Bacillales</taxon>
        <taxon>Anoxybacillaceae</taxon>
        <taxon>Geobacillus</taxon>
    </lineage>
</organism>
<evidence type="ECO:0000313" key="11">
    <source>
        <dbReference type="EMBL" id="RLQ14095.1"/>
    </source>
</evidence>
<dbReference type="NCBIfam" id="TIGR02135">
    <property type="entry name" value="phoU_full"/>
    <property type="match status" value="1"/>
</dbReference>
<dbReference type="Proteomes" id="UP000773850">
    <property type="component" value="Unassembled WGS sequence"/>
</dbReference>
<proteinExistence type="inferred from homology"/>
<comment type="subcellular location">
    <subcellularLocation>
        <location evidence="1 7">Cytoplasm</location>
    </subcellularLocation>
</comment>
<evidence type="ECO:0000313" key="10">
    <source>
        <dbReference type="EMBL" id="KYD21712.1"/>
    </source>
</evidence>
<evidence type="ECO:0000256" key="6">
    <source>
        <dbReference type="ARBA" id="ARBA00022592"/>
    </source>
</evidence>
<name>A0A0K9HIE0_GEOSE</name>
<evidence type="ECO:0000256" key="2">
    <source>
        <dbReference type="ARBA" id="ARBA00008107"/>
    </source>
</evidence>
<dbReference type="Gene3D" id="1.20.58.220">
    <property type="entry name" value="Phosphate transport system protein phou homolog 2, domain 2"/>
    <property type="match status" value="1"/>
</dbReference>
<sequence length="217" mass="24235">MRETFADDLRALHNKLVEMGRLTEVALQQAIDAFQTQNKHLAMAVIDGDGSIDKLEEEVNDFALWLIAKQQPVATDLRRIIAAIKIAGDIERIADLAVNVAKACIRIGGEPFVIDIRSLVSMHQLAADMVSAAMTAYDREDASLAAQIADMDRQVDERYGEMMRALLEMEKTDKEALAQMNVLALVARYIERTADHATNIAEHLLYLVKGKHYDLND</sequence>
<dbReference type="AlphaFoldDB" id="A0A0K9HIE0"/>
<reference evidence="11 13" key="3">
    <citation type="submission" date="2018-10" db="EMBL/GenBank/DDBJ databases">
        <title>Geobacillus stearothermophilus in processing lines of powdered infant formula.</title>
        <authorList>
            <person name="Rhee M.S."/>
            <person name="Choi I.-G."/>
            <person name="Cho T.J."/>
            <person name="Park B."/>
        </authorList>
    </citation>
    <scope>NUCLEOTIDE SEQUENCE [LARGE SCALE GENOMIC DNA]</scope>
    <source>
        <strain evidence="11 13">FHS-PPGT130</strain>
    </source>
</reference>
<keyword evidence="5 7" id="KW-0963">Cytoplasm</keyword>
<dbReference type="SUPFAM" id="SSF109755">
    <property type="entry name" value="PhoU-like"/>
    <property type="match status" value="1"/>
</dbReference>
<dbReference type="RefSeq" id="WP_033014630.1">
    <property type="nucleotide sequence ID" value="NZ_CBCSGJ010000001.1"/>
</dbReference>
<dbReference type="GeneID" id="89611346"/>
<dbReference type="Pfam" id="PF01895">
    <property type="entry name" value="PhoU"/>
    <property type="match status" value="2"/>
</dbReference>
<evidence type="ECO:0000313" key="14">
    <source>
        <dbReference type="Proteomes" id="UP000773850"/>
    </source>
</evidence>
<dbReference type="GO" id="GO:0005737">
    <property type="term" value="C:cytoplasm"/>
    <property type="evidence" value="ECO:0007669"/>
    <property type="project" value="UniProtKB-SubCell"/>
</dbReference>
<gene>
    <name evidence="10" type="ORF">B4109_2037</name>
    <name evidence="11" type="ORF">D9548_07315</name>
    <name evidence="9" type="ORF">GS8_2164</name>
</gene>
<comment type="similarity">
    <text evidence="2 7">Belongs to the PhoU family.</text>
</comment>
<protein>
    <recommendedName>
        <fullName evidence="7">Phosphate-specific transport system accessory protein PhoU</fullName>
    </recommendedName>
</protein>
<dbReference type="EMBL" id="LQYV01000132">
    <property type="protein sequence ID" value="KYD21712.1"/>
    <property type="molecule type" value="Genomic_DNA"/>
</dbReference>
<dbReference type="GO" id="GO:0045936">
    <property type="term" value="P:negative regulation of phosphate metabolic process"/>
    <property type="evidence" value="ECO:0007669"/>
    <property type="project" value="InterPro"/>
</dbReference>
<accession>A0A0K9HIE0</accession>
<keyword evidence="4 7" id="KW-0813">Transport</keyword>
<keyword evidence="14" id="KW-1185">Reference proteome</keyword>
<evidence type="ECO:0000256" key="7">
    <source>
        <dbReference type="PIRNR" id="PIRNR003107"/>
    </source>
</evidence>
<dbReference type="Proteomes" id="UP000266922">
    <property type="component" value="Unassembled WGS sequence"/>
</dbReference>
<reference evidence="9 14" key="2">
    <citation type="submission" date="2016-03" db="EMBL/GenBank/DDBJ databases">
        <title>Spore heat resistance.</title>
        <authorList>
            <person name="Boekhorst J."/>
            <person name="Berendsen E.M."/>
            <person name="Wells-Bennik M.H."/>
            <person name="Kuipers O.P."/>
        </authorList>
    </citation>
    <scope>NUCLEOTIDE SEQUENCE [LARGE SCALE GENOMIC DNA]</scope>
    <source>
        <strain evidence="9 14">GS8</strain>
    </source>
</reference>
<comment type="function">
    <text evidence="7">Plays a role in the regulation of phosphate uptake.</text>
</comment>
<comment type="caution">
    <text evidence="11">The sequence shown here is derived from an EMBL/GenBank/DDBJ whole genome shotgun (WGS) entry which is preliminary data.</text>
</comment>
<feature type="domain" description="PhoU" evidence="8">
    <location>
        <begin position="16"/>
        <end position="102"/>
    </location>
</feature>
<evidence type="ECO:0000313" key="12">
    <source>
        <dbReference type="Proteomes" id="UP000075424"/>
    </source>
</evidence>
<dbReference type="EMBL" id="LUCS01000028">
    <property type="protein sequence ID" value="KAF6510007.1"/>
    <property type="molecule type" value="Genomic_DNA"/>
</dbReference>
<comment type="subunit">
    <text evidence="3 7">Homodimer.</text>
</comment>
<dbReference type="InterPro" id="IPR028366">
    <property type="entry name" value="PhoU"/>
</dbReference>
<reference evidence="10 12" key="1">
    <citation type="submission" date="2016-01" db="EMBL/GenBank/DDBJ databases">
        <title>Draft Genome Sequences of Seven Thermophilic Sporeformers Isolated from Foods.</title>
        <authorList>
            <person name="Berendsen E.M."/>
            <person name="Wells-Bennik M.H."/>
            <person name="Krawcyk A.O."/>
            <person name="De Jong A."/>
            <person name="Holsappel S."/>
            <person name="Eijlander R.T."/>
            <person name="Kuipers O.P."/>
        </authorList>
    </citation>
    <scope>NUCLEOTIDE SEQUENCE [LARGE SCALE GENOMIC DNA]</scope>
    <source>
        <strain evidence="10 12">B4109</strain>
    </source>
</reference>
<dbReference type="PANTHER" id="PTHR42930:SF3">
    <property type="entry name" value="PHOSPHATE-SPECIFIC TRANSPORT SYSTEM ACCESSORY PROTEIN PHOU"/>
    <property type="match status" value="1"/>
</dbReference>
<evidence type="ECO:0000256" key="5">
    <source>
        <dbReference type="ARBA" id="ARBA00022490"/>
    </source>
</evidence>
<dbReference type="GO" id="GO:0030643">
    <property type="term" value="P:intracellular phosphate ion homeostasis"/>
    <property type="evidence" value="ECO:0007669"/>
    <property type="project" value="InterPro"/>
</dbReference>
<evidence type="ECO:0000313" key="13">
    <source>
        <dbReference type="Proteomes" id="UP000266922"/>
    </source>
</evidence>
<dbReference type="EMBL" id="RCTJ01000020">
    <property type="protein sequence ID" value="RLQ14095.1"/>
    <property type="molecule type" value="Genomic_DNA"/>
</dbReference>
<feature type="domain" description="PhoU" evidence="8">
    <location>
        <begin position="120"/>
        <end position="202"/>
    </location>
</feature>
<evidence type="ECO:0000259" key="8">
    <source>
        <dbReference type="Pfam" id="PF01895"/>
    </source>
</evidence>
<dbReference type="FunFam" id="1.20.58.220:FF:000004">
    <property type="entry name" value="Phosphate-specific transport system accessory protein PhoU"/>
    <property type="match status" value="1"/>
</dbReference>
<evidence type="ECO:0000256" key="3">
    <source>
        <dbReference type="ARBA" id="ARBA00011738"/>
    </source>
</evidence>